<dbReference type="PANTHER" id="PTHR16524">
    <property type="entry name" value="CELL DEATH REGULATOR AVEN"/>
    <property type="match status" value="1"/>
</dbReference>
<name>A0ABM1DTM4_PRICU</name>
<reference evidence="3" key="1">
    <citation type="submission" date="2025-08" db="UniProtKB">
        <authorList>
            <consortium name="RefSeq"/>
        </authorList>
    </citation>
    <scope>IDENTIFICATION</scope>
</reference>
<evidence type="ECO:0000256" key="1">
    <source>
        <dbReference type="SAM" id="MobiDB-lite"/>
    </source>
</evidence>
<keyword evidence="2" id="KW-1185">Reference proteome</keyword>
<feature type="region of interest" description="Disordered" evidence="1">
    <location>
        <begin position="1"/>
        <end position="77"/>
    </location>
</feature>
<sequence length="381" mass="41325">MKPDQHKKKSSAQYNAKHNINNNINKRDSGSASSCRRGGRVGRQGRRDDSAQVEPETREQDDTSELEEAPSSFSRRGVTSNWDRYECDVDTPSEQEQCRGADFHSLLTTTGGSAAEFRFKDERQWDAEESESSSSVPVGGFMSIDCDTLAAALACIPLHKRLHLDESLFEEKHIKAFAEDAKRCSEMYSPAPYKPLPFNADDEKHTIASNVIGLLSDGTESTTLNKLGVESVDNESHGTCQITGQHLKDANSAVTEAEQAELDFLLSSTPIPNLRAEASVPVTDSVTMLPVQNTDRKLTSDLQQTSAGTEVGSKSDKDVTEITAALGNVAIQKQEDDLDTLLSLDSQLAHTGSKNECRPVGSGSGAGGVDLDDWLDSVLDS</sequence>
<dbReference type="RefSeq" id="XP_014663295.1">
    <property type="nucleotide sequence ID" value="XM_014807809.1"/>
</dbReference>
<evidence type="ECO:0000313" key="2">
    <source>
        <dbReference type="Proteomes" id="UP000695022"/>
    </source>
</evidence>
<organism evidence="2 3">
    <name type="scientific">Priapulus caudatus</name>
    <name type="common">Priapulid worm</name>
    <dbReference type="NCBI Taxonomy" id="37621"/>
    <lineage>
        <taxon>Eukaryota</taxon>
        <taxon>Metazoa</taxon>
        <taxon>Ecdysozoa</taxon>
        <taxon>Scalidophora</taxon>
        <taxon>Priapulida</taxon>
        <taxon>Priapulimorpha</taxon>
        <taxon>Priapulimorphida</taxon>
        <taxon>Priapulidae</taxon>
        <taxon>Priapulus</taxon>
    </lineage>
</organism>
<evidence type="ECO:0000313" key="3">
    <source>
        <dbReference type="RefSeq" id="XP_014663295.1"/>
    </source>
</evidence>
<gene>
    <name evidence="3" type="primary">LOC106805996</name>
</gene>
<dbReference type="GeneID" id="106805996"/>
<feature type="compositionally biased region" description="Basic residues" evidence="1">
    <location>
        <begin position="1"/>
        <end position="10"/>
    </location>
</feature>
<feature type="compositionally biased region" description="Basic and acidic residues" evidence="1">
    <location>
        <begin position="45"/>
        <end position="61"/>
    </location>
</feature>
<feature type="region of interest" description="Disordered" evidence="1">
    <location>
        <begin position="349"/>
        <end position="381"/>
    </location>
</feature>
<accession>A0ABM1DTM4</accession>
<protein>
    <submittedName>
        <fullName evidence="3">Cell death regulator Aven-like</fullName>
    </submittedName>
</protein>
<dbReference type="PANTHER" id="PTHR16524:SF2">
    <property type="entry name" value="CELL DEATH REGULATOR AVEN"/>
    <property type="match status" value="1"/>
</dbReference>
<proteinExistence type="predicted"/>
<feature type="compositionally biased region" description="Low complexity" evidence="1">
    <location>
        <begin position="19"/>
        <end position="36"/>
    </location>
</feature>
<dbReference type="Proteomes" id="UP000695022">
    <property type="component" value="Unplaced"/>
</dbReference>
<dbReference type="InterPro" id="IPR026187">
    <property type="entry name" value="Aven"/>
</dbReference>